<accession>A0A644Z6T6</accession>
<dbReference type="AlphaFoldDB" id="A0A644Z6T6"/>
<sequence>MAATIIKLAGYELVYFTLETVTTPSSIGCLNASKVLLLNSAISSRNKTPLCAKDISPGIALLPPPIKAFIDAL</sequence>
<name>A0A644Z6T6_9ZZZZ</name>
<protein>
    <submittedName>
        <fullName evidence="1">Uncharacterized protein</fullName>
    </submittedName>
</protein>
<proteinExistence type="predicted"/>
<organism evidence="1">
    <name type="scientific">bioreactor metagenome</name>
    <dbReference type="NCBI Taxonomy" id="1076179"/>
    <lineage>
        <taxon>unclassified sequences</taxon>
        <taxon>metagenomes</taxon>
        <taxon>ecological metagenomes</taxon>
    </lineage>
</organism>
<comment type="caution">
    <text evidence="1">The sequence shown here is derived from an EMBL/GenBank/DDBJ whole genome shotgun (WGS) entry which is preliminary data.</text>
</comment>
<evidence type="ECO:0000313" key="1">
    <source>
        <dbReference type="EMBL" id="MPM36337.1"/>
    </source>
</evidence>
<gene>
    <name evidence="1" type="ORF">SDC9_82932</name>
</gene>
<reference evidence="1" key="1">
    <citation type="submission" date="2019-08" db="EMBL/GenBank/DDBJ databases">
        <authorList>
            <person name="Kucharzyk K."/>
            <person name="Murdoch R.W."/>
            <person name="Higgins S."/>
            <person name="Loffler F."/>
        </authorList>
    </citation>
    <scope>NUCLEOTIDE SEQUENCE</scope>
</reference>
<dbReference type="EMBL" id="VSSQ01007575">
    <property type="protein sequence ID" value="MPM36337.1"/>
    <property type="molecule type" value="Genomic_DNA"/>
</dbReference>